<dbReference type="WBParaSite" id="nRc.2.0.1.t12679-RA">
    <property type="protein sequence ID" value="nRc.2.0.1.t12679-RA"/>
    <property type="gene ID" value="nRc.2.0.1.g12679"/>
</dbReference>
<evidence type="ECO:0000313" key="3">
    <source>
        <dbReference type="WBParaSite" id="nRc.2.0.1.t12679-RA"/>
    </source>
</evidence>
<evidence type="ECO:0000313" key="2">
    <source>
        <dbReference type="Proteomes" id="UP000887565"/>
    </source>
</evidence>
<reference evidence="3" key="1">
    <citation type="submission" date="2022-11" db="UniProtKB">
        <authorList>
            <consortium name="WormBaseParasite"/>
        </authorList>
    </citation>
    <scope>IDENTIFICATION</scope>
</reference>
<feature type="region of interest" description="Disordered" evidence="1">
    <location>
        <begin position="1"/>
        <end position="22"/>
    </location>
</feature>
<organism evidence="2 3">
    <name type="scientific">Romanomermis culicivorax</name>
    <name type="common">Nematode worm</name>
    <dbReference type="NCBI Taxonomy" id="13658"/>
    <lineage>
        <taxon>Eukaryota</taxon>
        <taxon>Metazoa</taxon>
        <taxon>Ecdysozoa</taxon>
        <taxon>Nematoda</taxon>
        <taxon>Enoplea</taxon>
        <taxon>Dorylaimia</taxon>
        <taxon>Mermithida</taxon>
        <taxon>Mermithoidea</taxon>
        <taxon>Mermithidae</taxon>
        <taxon>Romanomermis</taxon>
    </lineage>
</organism>
<protein>
    <submittedName>
        <fullName evidence="3">Uncharacterized protein</fullName>
    </submittedName>
</protein>
<sequence>MGSWWRGGGGGRPLKGPPRKKASIFTYPANNARFDHTGFVALTNARGFEKTIGLSFKPFKGPSTSNFFSL</sequence>
<dbReference type="Proteomes" id="UP000887565">
    <property type="component" value="Unplaced"/>
</dbReference>
<accession>A0A915IET3</accession>
<feature type="compositionally biased region" description="Gly residues" evidence="1">
    <location>
        <begin position="1"/>
        <end position="13"/>
    </location>
</feature>
<evidence type="ECO:0000256" key="1">
    <source>
        <dbReference type="SAM" id="MobiDB-lite"/>
    </source>
</evidence>
<name>A0A915IET3_ROMCU</name>
<keyword evidence="2" id="KW-1185">Reference proteome</keyword>
<proteinExistence type="predicted"/>
<dbReference type="AlphaFoldDB" id="A0A915IET3"/>